<dbReference type="SMART" id="SM00407">
    <property type="entry name" value="IGc1"/>
    <property type="match status" value="1"/>
</dbReference>
<organism evidence="9 10">
    <name type="scientific">Orycteropus afer afer</name>
    <dbReference type="NCBI Taxonomy" id="1230840"/>
    <lineage>
        <taxon>Eukaryota</taxon>
        <taxon>Metazoa</taxon>
        <taxon>Chordata</taxon>
        <taxon>Craniata</taxon>
        <taxon>Vertebrata</taxon>
        <taxon>Euteleostomi</taxon>
        <taxon>Mammalia</taxon>
        <taxon>Eutheria</taxon>
        <taxon>Afrotheria</taxon>
        <taxon>Tubulidentata</taxon>
        <taxon>Orycteropodidae</taxon>
        <taxon>Orycteropus</taxon>
    </lineage>
</organism>
<keyword evidence="2" id="KW-1003">Cell membrane</keyword>
<keyword evidence="3 7" id="KW-0732">Signal</keyword>
<feature type="domain" description="Ig-like" evidence="8">
    <location>
        <begin position="211"/>
        <end position="302"/>
    </location>
</feature>
<evidence type="ECO:0000256" key="6">
    <source>
        <dbReference type="ARBA" id="ARBA00023180"/>
    </source>
</evidence>
<dbReference type="PROSITE" id="PS50835">
    <property type="entry name" value="IG_LIKE"/>
    <property type="match status" value="1"/>
</dbReference>
<keyword evidence="9" id="KW-1185">Reference proteome</keyword>
<keyword evidence="4" id="KW-0472">Membrane</keyword>
<dbReference type="InterPro" id="IPR013783">
    <property type="entry name" value="Ig-like_fold"/>
</dbReference>
<keyword evidence="5" id="KW-1015">Disulfide bond</keyword>
<feature type="signal peptide" evidence="7">
    <location>
        <begin position="1"/>
        <end position="17"/>
    </location>
</feature>
<dbReference type="InterPro" id="IPR050208">
    <property type="entry name" value="MHC_class-I_related"/>
</dbReference>
<evidence type="ECO:0000313" key="9">
    <source>
        <dbReference type="Proteomes" id="UP000694850"/>
    </source>
</evidence>
<dbReference type="PANTHER" id="PTHR16675">
    <property type="entry name" value="MHC CLASS I-RELATED"/>
    <property type="match status" value="1"/>
</dbReference>
<dbReference type="CDD" id="cd07698">
    <property type="entry name" value="IgC1_MHC_I_alpha3"/>
    <property type="match status" value="1"/>
</dbReference>
<proteinExistence type="predicted"/>
<dbReference type="Pfam" id="PF07654">
    <property type="entry name" value="C1-set"/>
    <property type="match status" value="1"/>
</dbReference>
<protein>
    <submittedName>
        <fullName evidence="10">MHC class I polypeptide-related sequence A-like</fullName>
    </submittedName>
</protein>
<dbReference type="Proteomes" id="UP000694850">
    <property type="component" value="Unplaced"/>
</dbReference>
<dbReference type="InterPro" id="IPR007110">
    <property type="entry name" value="Ig-like_dom"/>
</dbReference>
<dbReference type="OrthoDB" id="9837366at2759"/>
<evidence type="ECO:0000256" key="3">
    <source>
        <dbReference type="ARBA" id="ARBA00022729"/>
    </source>
</evidence>
<dbReference type="InterPro" id="IPR003597">
    <property type="entry name" value="Ig_C1-set"/>
</dbReference>
<evidence type="ECO:0000256" key="4">
    <source>
        <dbReference type="ARBA" id="ARBA00023136"/>
    </source>
</evidence>
<feature type="chain" id="PRO_5034900927" evidence="7">
    <location>
        <begin position="18"/>
        <end position="307"/>
    </location>
</feature>
<comment type="subcellular location">
    <subcellularLocation>
        <location evidence="1">Cell membrane</location>
    </subcellularLocation>
</comment>
<dbReference type="FunFam" id="2.60.40.10:FF:000204">
    <property type="entry name" value="Major histocompatibility complex, class I-related protein"/>
    <property type="match status" value="1"/>
</dbReference>
<dbReference type="InterPro" id="IPR011162">
    <property type="entry name" value="MHC_I/II-like_Ag-recog"/>
</dbReference>
<dbReference type="GO" id="GO:0009897">
    <property type="term" value="C:external side of plasma membrane"/>
    <property type="evidence" value="ECO:0007669"/>
    <property type="project" value="TreeGrafter"/>
</dbReference>
<reference evidence="10" key="1">
    <citation type="submission" date="2025-08" db="UniProtKB">
        <authorList>
            <consortium name="RefSeq"/>
        </authorList>
    </citation>
    <scope>IDENTIFICATION</scope>
</reference>
<name>A0A8B7ANR8_ORYAF</name>
<dbReference type="InterPro" id="IPR011161">
    <property type="entry name" value="MHC_I-like_Ag-recog"/>
</dbReference>
<dbReference type="SUPFAM" id="SSF48726">
    <property type="entry name" value="Immunoglobulin"/>
    <property type="match status" value="1"/>
</dbReference>
<dbReference type="PROSITE" id="PS00290">
    <property type="entry name" value="IG_MHC"/>
    <property type="match status" value="1"/>
</dbReference>
<dbReference type="SUPFAM" id="SSF54452">
    <property type="entry name" value="MHC antigen-recognition domain"/>
    <property type="match status" value="1"/>
</dbReference>
<evidence type="ECO:0000256" key="7">
    <source>
        <dbReference type="SAM" id="SignalP"/>
    </source>
</evidence>
<dbReference type="RefSeq" id="XP_007949650.1">
    <property type="nucleotide sequence ID" value="XM_007951459.1"/>
</dbReference>
<evidence type="ECO:0000313" key="10">
    <source>
        <dbReference type="RefSeq" id="XP_007949650.1"/>
    </source>
</evidence>
<dbReference type="InterPro" id="IPR003006">
    <property type="entry name" value="Ig/MHC_CS"/>
</dbReference>
<accession>A0A8B7ANR8</accession>
<dbReference type="GeneID" id="103206020"/>
<gene>
    <name evidence="10" type="primary">LOC103206020</name>
</gene>
<dbReference type="FunFam" id="3.30.500.10:FF:000003">
    <property type="entry name" value="IgG receptor FcRn large subunit p51"/>
    <property type="match status" value="1"/>
</dbReference>
<dbReference type="Gene3D" id="3.30.500.10">
    <property type="entry name" value="MHC class I-like antigen recognition-like"/>
    <property type="match status" value="1"/>
</dbReference>
<keyword evidence="6" id="KW-0325">Glycoprotein</keyword>
<evidence type="ECO:0000256" key="2">
    <source>
        <dbReference type="ARBA" id="ARBA00022475"/>
    </source>
</evidence>
<sequence>MTCGVLLVLVLNDKASASSLVRAPGLHNLRYDVTVISLGGSVQPQFLAEGYLDAKPFLHFDSEKGKAQPQGPWADADLRNKTWDTETIDLTDIGMELRRTLAEIMALQDQQEGLHSFQEMLGCEIQENNLARGFWYFFYDGEPFLSYHLETQRWMVLQSFAQPLALEIKNTWDTDRDKHKEYKHRVQGDICGKLQKYLKSSTSVKSQTVPPAVNITRREVVEGNVMLLCRIFGFYPWKISLTWLQDGGPLAQDSQYHGCIVPHVNGTYQTWVSIKVPQREEQRYSCHVEHSGKNYTYPEAFGEYRPY</sequence>
<dbReference type="InterPro" id="IPR036179">
    <property type="entry name" value="Ig-like_dom_sf"/>
</dbReference>
<evidence type="ECO:0000256" key="5">
    <source>
        <dbReference type="ARBA" id="ARBA00023157"/>
    </source>
</evidence>
<evidence type="ECO:0000259" key="8">
    <source>
        <dbReference type="PROSITE" id="PS50835"/>
    </source>
</evidence>
<dbReference type="Pfam" id="PF00129">
    <property type="entry name" value="MHC_I"/>
    <property type="match status" value="1"/>
</dbReference>
<evidence type="ECO:0000256" key="1">
    <source>
        <dbReference type="ARBA" id="ARBA00004236"/>
    </source>
</evidence>
<dbReference type="AlphaFoldDB" id="A0A8B7ANR8"/>
<dbReference type="Gene3D" id="2.60.40.10">
    <property type="entry name" value="Immunoglobulins"/>
    <property type="match status" value="1"/>
</dbReference>
<dbReference type="PANTHER" id="PTHR16675:SF154">
    <property type="entry name" value="MHC CLASS I POLYPEPTIDE-RELATED SEQUENCE A-RELATED"/>
    <property type="match status" value="1"/>
</dbReference>
<dbReference type="InterPro" id="IPR037055">
    <property type="entry name" value="MHC_I-like_Ag-recog_sf"/>
</dbReference>
<dbReference type="GO" id="GO:0006955">
    <property type="term" value="P:immune response"/>
    <property type="evidence" value="ECO:0007669"/>
    <property type="project" value="TreeGrafter"/>
</dbReference>
<dbReference type="GO" id="GO:0005615">
    <property type="term" value="C:extracellular space"/>
    <property type="evidence" value="ECO:0007669"/>
    <property type="project" value="TreeGrafter"/>
</dbReference>